<dbReference type="VEuPathDB" id="PiroplasmaDB:BBBOND_0005600"/>
<dbReference type="RefSeq" id="XP_012770840.1">
    <property type="nucleotide sequence ID" value="XM_012915386.1"/>
</dbReference>
<evidence type="ECO:0000313" key="3">
    <source>
        <dbReference type="EMBL" id="CDR71898.1"/>
    </source>
</evidence>
<keyword evidence="2" id="KW-0472">Membrane</keyword>
<feature type="coiled-coil region" evidence="1">
    <location>
        <begin position="346"/>
        <end position="373"/>
    </location>
</feature>
<dbReference type="OrthoDB" id="366886at2759"/>
<gene>
    <name evidence="3" type="ORF">BBBOND_0005600</name>
</gene>
<keyword evidence="2" id="KW-1133">Transmembrane helix</keyword>
<proteinExistence type="predicted"/>
<evidence type="ECO:0008006" key="4">
    <source>
        <dbReference type="Google" id="ProtNLM"/>
    </source>
</evidence>
<reference evidence="3" key="2">
    <citation type="submission" date="2014-06" db="EMBL/GenBank/DDBJ databases">
        <authorList>
            <person name="Aslett M."/>
            <person name="De Silva Nishadi"/>
        </authorList>
    </citation>
    <scope>NUCLEOTIDE SEQUENCE</scope>
    <source>
        <strain evidence="3">Bond</strain>
    </source>
</reference>
<keyword evidence="2" id="KW-0812">Transmembrane</keyword>
<evidence type="ECO:0000256" key="1">
    <source>
        <dbReference type="SAM" id="Coils"/>
    </source>
</evidence>
<reference evidence="3" key="1">
    <citation type="journal article" date="2014" name="Nucleic Acids Res.">
        <title>The evolutionary dynamics of variant antigen genes in Babesia reveal a history of genomic innovation underlying host-parasite interaction.</title>
        <authorList>
            <person name="Jackson A.P."/>
            <person name="Otto T.D."/>
            <person name="Darby A."/>
            <person name="Ramaprasad A."/>
            <person name="Xia D."/>
            <person name="Echaide I.E."/>
            <person name="Farber M."/>
            <person name="Gahlot S."/>
            <person name="Gamble J."/>
            <person name="Gupta D."/>
            <person name="Gupta Y."/>
            <person name="Jackson L."/>
            <person name="Malandrin L."/>
            <person name="Malas T.B."/>
            <person name="Moussa E."/>
            <person name="Nair M."/>
            <person name="Reid AJ."/>
            <person name="Sanders M."/>
            <person name="Sharma J."/>
            <person name="Tracey A."/>
            <person name="Quail M.A."/>
            <person name="Weir W."/>
            <person name="Wastling J.M."/>
            <person name="Hall N."/>
            <person name="Willadsen P."/>
            <person name="Lingelbach K."/>
            <person name="Shiels B."/>
            <person name="Tait A."/>
            <person name="Berriman M."/>
            <person name="Allred D.R."/>
            <person name="Pain A."/>
        </authorList>
    </citation>
    <scope>NUCLEOTIDE SEQUENCE</scope>
    <source>
        <strain evidence="3">Bond</strain>
    </source>
</reference>
<dbReference type="KEGG" id="bbig:BBBOND_0005600"/>
<sequence>MAFLYGVLNAVKDDDAVRTYDKDISGDKIDTVISMLQSSIGSGRNGLVDAVDAVKGWLEGYEGKILTMTGAVGSALYELTNDISGKHISGINDSQGLEEQLKEWKTTLTSISHNARKIETDHVNFLDYTLCNKLNSEIKVVKEAVKMLEESANDEVLAEKVKEVDDELAHQKIKVEKEIHTICENVKDTLHKEFYDMRETVKSLEKIRGDEFEKMSGHLNDVKAFFLMLNDNYKTDINTRFEEIKALLDDVNKDKNRGRGESVLLERTDDVKVKVEKIGHLLKTYVMSLDTWMKTANNDIYESQKEAFQLRNNEVGSDHRAALTSMAEGLVGWKSTLEQYIDEDVRKTLTQLVEQAQEQLRLLDVRLRNALYQAKTKIKGAFAHYKSGLNGIATLDGNVKDGLSNVRTQILSNLNSYVTSELGNRISKKLEEESNKIAHKSDSALHPGKLDEIINEVKKYVKDVGDNIGKTDGTGMVGEWINKLFKEEGELVTGQINTYFSRNRHFFNSGSGYNSAHTLHEPIKTAILTNLHSDIYVATKMQLSGTHDDFSADTNKIKSFFVSYADGIDAQLQPSMNDSFTSKIVKQIEAGLALTDRTTSGHNRTPLYQFQTPLKNAVKSILQHISQVVRQFALELDAFTSKYKMNSNIMDAIRLVRALGSTVAEKCKNVSAGDGLGITIQGDLEEQVNKHIHNVKESINIANIMTQFHSAHTLLKSNLSKADFDEIVNAQLPDGAGKGPGVNIDGIGNYKDSKSALTQTLSSLATKSADLDVNATKLALDEFSSDMKLHLTKLSEAITEAGGVINGQLHKLRTDNIEKKLRAIRIHIENVQADNVEGVSNAIYTVLEKIRTLENVPSDVETRRVEVEKIFKQIETEVNNRFVFLNEMAKKSSDAVADAISAVQDMLRKSRETLLTGLQNLKKNILTVVIKSFDDITDEVRKLFSRRKRADLLGLKSLVDRQLDTVKGIIGENINTGVKGFLQKLHEQFVTKVYTINDVNPSKFTPKSPLSSGAGILSTAFTAFFATLRKQQDFTFDFDKISSTNDALSQLLKDLATSQHFDHGFTKNLQRLQNRLRQFTPEKFGDGESPSVLEALRRGYPALVGELEKAYVRVYDGGQKIQWDDRTEQQYGAKIFCTISPMLLDTLSELRRRCKTGGQWRDHPINLHEVDRPNSQTYKITNPLGAFLADCGYVVSTDKQDGQLRHNDGCKGNNIYEFLTNGTHYLVKEHDEIDDEASRKIHGVVRTICNYLKLYYEACHLPTSTKHPSSAYQMLYWLTGLPHSPVYNALSHEGFSGLFEKKDEEETATGDGSIVLKFEDDDKLPAYPNDITANNMRGVLTEVCHYAEQTLISILGHGHSGGIYACEFNTNSIKLTYPSDPSKCVDLLIEISNRLYHQLCFLHNQCTYESDLSGWADCWYGRDIGGSEWRCNSLQCPKQTADQKHNQTCDQKCNQSAGCGLKSPLQSFLEDGLPGFLPHPYNKADCKMGCSLSNHSGIPCKTPMGFGDISTMASHTQRGARIYSVLDDFCGSDDSPLTMLCAYFACLLATPPKTLGDMFAFYYNFLNDWSGTNPERTRLRELPYADAVKNANFKNDDNRLDITSMFKSASHEYVPASTHMKGDLFTLVGCNPKHVPTLPCGPYLQPLSLSIPSMFSETNADKYLSWIVYLTETFYDLLSKLLADCKSKCGLPQSRCNQYRCIKNCPAATSSTKTPSPTHSAGCKSIVQCKSALPNLYKYGFHFGSATVLNGTYKDEEKRTCNDFCQTLERILNNKKTDGHALADLVFDKIPEFLWKVRQRFFWTTVALWLLSFLYLLHIMVIRLDLLHIKSHLHSPSSHRIAAQSLLAAGRVGKLNRVFYLQP</sequence>
<protein>
    <recommendedName>
        <fullName evidence="4">C3H1-type domain-containing protein</fullName>
    </recommendedName>
</protein>
<organism evidence="3">
    <name type="scientific">Babesia bigemina</name>
    <dbReference type="NCBI Taxonomy" id="5866"/>
    <lineage>
        <taxon>Eukaryota</taxon>
        <taxon>Sar</taxon>
        <taxon>Alveolata</taxon>
        <taxon>Apicomplexa</taxon>
        <taxon>Aconoidasida</taxon>
        <taxon>Piroplasmida</taxon>
        <taxon>Babesiidae</taxon>
        <taxon>Babesia</taxon>
    </lineage>
</organism>
<dbReference type="EMBL" id="LK055231">
    <property type="protein sequence ID" value="CDR71898.1"/>
    <property type="molecule type" value="Genomic_DNA"/>
</dbReference>
<name>A0A061BR18_BABBI</name>
<accession>A0A061BR18</accession>
<keyword evidence="1" id="KW-0175">Coiled coil</keyword>
<evidence type="ECO:0000256" key="2">
    <source>
        <dbReference type="SAM" id="Phobius"/>
    </source>
</evidence>
<feature type="transmembrane region" description="Helical" evidence="2">
    <location>
        <begin position="1801"/>
        <end position="1822"/>
    </location>
</feature>
<dbReference type="GeneID" id="24562115"/>